<dbReference type="KEGG" id="jre:109021261"/>
<dbReference type="InterPro" id="IPR004158">
    <property type="entry name" value="DUF247_pln"/>
</dbReference>
<evidence type="ECO:0000256" key="1">
    <source>
        <dbReference type="SAM" id="Phobius"/>
    </source>
</evidence>
<dbReference type="Proteomes" id="UP000235220">
    <property type="component" value="Chromosome 2"/>
</dbReference>
<dbReference type="RefSeq" id="XP_018859407.2">
    <property type="nucleotide sequence ID" value="XM_019003862.2"/>
</dbReference>
<protein>
    <submittedName>
        <fullName evidence="3 4">Uncharacterized protein LOC109021261</fullName>
    </submittedName>
</protein>
<dbReference type="RefSeq" id="XP_018859406.2">
    <property type="nucleotide sequence ID" value="XM_019003861.2"/>
</dbReference>
<feature type="transmembrane region" description="Helical" evidence="1">
    <location>
        <begin position="606"/>
        <end position="634"/>
    </location>
</feature>
<reference evidence="3 4" key="1">
    <citation type="submission" date="2025-04" db="UniProtKB">
        <authorList>
            <consortium name="RefSeq"/>
        </authorList>
    </citation>
    <scope>IDENTIFICATION</scope>
    <source>
        <tissue evidence="3 4">Leaves</tissue>
    </source>
</reference>
<feature type="transmembrane region" description="Helical" evidence="1">
    <location>
        <begin position="562"/>
        <end position="585"/>
    </location>
</feature>
<dbReference type="Pfam" id="PF03140">
    <property type="entry name" value="DUF247"/>
    <property type="match status" value="2"/>
</dbReference>
<dbReference type="AlphaFoldDB" id="A0A2I4HTC8"/>
<dbReference type="PANTHER" id="PTHR31170:SF17">
    <property type="match status" value="1"/>
</dbReference>
<evidence type="ECO:0000313" key="3">
    <source>
        <dbReference type="RefSeq" id="XP_018859406.2"/>
    </source>
</evidence>
<organism evidence="2 3">
    <name type="scientific">Juglans regia</name>
    <name type="common">English walnut</name>
    <dbReference type="NCBI Taxonomy" id="51240"/>
    <lineage>
        <taxon>Eukaryota</taxon>
        <taxon>Viridiplantae</taxon>
        <taxon>Streptophyta</taxon>
        <taxon>Embryophyta</taxon>
        <taxon>Tracheophyta</taxon>
        <taxon>Spermatophyta</taxon>
        <taxon>Magnoliopsida</taxon>
        <taxon>eudicotyledons</taxon>
        <taxon>Gunneridae</taxon>
        <taxon>Pentapetalae</taxon>
        <taxon>rosids</taxon>
        <taxon>fabids</taxon>
        <taxon>Fagales</taxon>
        <taxon>Juglandaceae</taxon>
        <taxon>Juglans</taxon>
    </lineage>
</organism>
<dbReference type="OrthoDB" id="591587at2759"/>
<gene>
    <name evidence="3 4" type="primary">LOC109021261</name>
</gene>
<keyword evidence="1" id="KW-0812">Transmembrane</keyword>
<evidence type="ECO:0000313" key="4">
    <source>
        <dbReference type="RefSeq" id="XP_018859407.2"/>
    </source>
</evidence>
<name>A0A2I4HTC8_JUGRE</name>
<keyword evidence="1" id="KW-1133">Transmembrane helix</keyword>
<dbReference type="GeneID" id="109021261"/>
<sequence length="636" mass="73538">MGRKTLSTRVKEIGENHVGLTRNAKMYKVHEQLRHVNAKAYKPTLLAIGPYHNQDKVGQGFMKEHKLLYLRQMLQRTKGSVEKYMKELSKLEVPARNYYVDQCIHRTQDKFVEMMILDGCFIIELFRKYKSFKDDNATISTDQHERQDSTYKDDPIFQMTWMVPRIARDLLLFENQLPFFVLVKLFGIMSKSNGSGNSGECIVSMEDKDGARVNPMILEQISNLALVFFFDFLPFDFSSYNSTEKMKDLLSRMQKAKFEHLLGLINATISISILDGVELNHHALTEKEDRATIPVAVELEAAGSELNKANNLKEIYDRNTNDRVETGLQIDGVELNAIQNDIENWKSIPNGEELRKAGVEFDTTKKFKLLYAHKENDDWKKIPFADELQEVGIELNKAKKFKEIYDRNRNVLHKFKRLLCLNKIRNWKSIPFGKELCEAGVEFNKAKIDDRNIHSATELEEAGINFKKAEKSNPFAIKFNNGIMEISPLSIEDDTETCLRNLIAYEQYRDIGKKDYNCVTDYVCFLDNLINSPKDVELLRRKEIIQNSLGDDETTSIMVNKLGLYIAFSASNSIYADISVALNMHCRKRRYRWKATLMRDYFNTPWAFFSFLAAAVLLVLAFVQTLFSILSFFITP</sequence>
<proteinExistence type="predicted"/>
<dbReference type="Gramene" id="Jr02_11420_p1">
    <property type="protein sequence ID" value="cds.Jr02_11420_p1"/>
    <property type="gene ID" value="Jr02_11420"/>
</dbReference>
<accession>A0A2I4HTC8</accession>
<keyword evidence="1" id="KW-0472">Membrane</keyword>
<dbReference type="STRING" id="51240.A0A2I4HTC8"/>
<keyword evidence="2" id="KW-1185">Reference proteome</keyword>
<dbReference type="PANTHER" id="PTHR31170">
    <property type="entry name" value="BNAC04G53230D PROTEIN"/>
    <property type="match status" value="1"/>
</dbReference>
<evidence type="ECO:0000313" key="2">
    <source>
        <dbReference type="Proteomes" id="UP000235220"/>
    </source>
</evidence>